<feature type="transmembrane region" description="Helical" evidence="6">
    <location>
        <begin position="452"/>
        <end position="471"/>
    </location>
</feature>
<feature type="region of interest" description="Disordered" evidence="5">
    <location>
        <begin position="55"/>
        <end position="80"/>
    </location>
</feature>
<keyword evidence="4 6" id="KW-0472">Membrane</keyword>
<dbReference type="InterPro" id="IPR037185">
    <property type="entry name" value="EmrE-like"/>
</dbReference>
<dbReference type="EMBL" id="SDOV01000001">
    <property type="protein sequence ID" value="KAH7646755.1"/>
    <property type="molecule type" value="Genomic_DNA"/>
</dbReference>
<evidence type="ECO:0000256" key="3">
    <source>
        <dbReference type="ARBA" id="ARBA00022989"/>
    </source>
</evidence>
<evidence type="ECO:0000256" key="2">
    <source>
        <dbReference type="ARBA" id="ARBA00022692"/>
    </source>
</evidence>
<keyword evidence="3 6" id="KW-1133">Transmembrane helix</keyword>
<gene>
    <name evidence="8" type="ORF">HUG17_2293</name>
</gene>
<evidence type="ECO:0000256" key="1">
    <source>
        <dbReference type="ARBA" id="ARBA00004141"/>
    </source>
</evidence>
<comment type="caution">
    <text evidence="8">The sequence shown here is derived from an EMBL/GenBank/DDBJ whole genome shotgun (WGS) entry which is preliminary data.</text>
</comment>
<dbReference type="AlphaFoldDB" id="A0A9D4P8C2"/>
<dbReference type="Gene3D" id="1.10.3730.20">
    <property type="match status" value="1"/>
</dbReference>
<feature type="transmembrane region" description="Helical" evidence="6">
    <location>
        <begin position="362"/>
        <end position="381"/>
    </location>
</feature>
<feature type="transmembrane region" description="Helical" evidence="6">
    <location>
        <begin position="477"/>
        <end position="496"/>
    </location>
</feature>
<dbReference type="GO" id="GO:0016020">
    <property type="term" value="C:membrane"/>
    <property type="evidence" value="ECO:0007669"/>
    <property type="project" value="UniProtKB-SubCell"/>
</dbReference>
<evidence type="ECO:0000256" key="5">
    <source>
        <dbReference type="SAM" id="MobiDB-lite"/>
    </source>
</evidence>
<reference evidence="8" key="1">
    <citation type="submission" date="2020-06" db="EMBL/GenBank/DDBJ databases">
        <authorList>
            <person name="Ji K."/>
            <person name="Li J."/>
        </authorList>
    </citation>
    <scope>NUCLEOTIDE SEQUENCE</scope>
    <source>
        <strain evidence="8">JKM2019</strain>
        <tissue evidence="8">Whole body</tissue>
    </source>
</reference>
<reference evidence="8" key="2">
    <citation type="journal article" date="2021" name="World Allergy Organ. J.">
        <title>Chromosome-level assembly of Dermatophagoides farinae genome and transcriptome reveals two novel allergens Der f 37 and Der f 39.</title>
        <authorList>
            <person name="Chen J."/>
            <person name="Cai Z."/>
            <person name="Fan D."/>
            <person name="Hu J."/>
            <person name="Hou Y."/>
            <person name="He Y."/>
            <person name="Zhang Z."/>
            <person name="Zhao Z."/>
            <person name="Gao P."/>
            <person name="Hu W."/>
            <person name="Sun J."/>
            <person name="Li J."/>
            <person name="Ji K."/>
        </authorList>
    </citation>
    <scope>NUCLEOTIDE SEQUENCE</scope>
    <source>
        <strain evidence="8">JKM2019</strain>
    </source>
</reference>
<organism evidence="8">
    <name type="scientific">Dermatophagoides farinae</name>
    <name type="common">American house dust mite</name>
    <dbReference type="NCBI Taxonomy" id="6954"/>
    <lineage>
        <taxon>Eukaryota</taxon>
        <taxon>Metazoa</taxon>
        <taxon>Ecdysozoa</taxon>
        <taxon>Arthropoda</taxon>
        <taxon>Chelicerata</taxon>
        <taxon>Arachnida</taxon>
        <taxon>Acari</taxon>
        <taxon>Acariformes</taxon>
        <taxon>Sarcoptiformes</taxon>
        <taxon>Astigmata</taxon>
        <taxon>Psoroptidia</taxon>
        <taxon>Analgoidea</taxon>
        <taxon>Pyroglyphidae</taxon>
        <taxon>Dermatophagoidinae</taxon>
        <taxon>Dermatophagoides</taxon>
    </lineage>
</organism>
<feature type="transmembrane region" description="Helical" evidence="6">
    <location>
        <begin position="393"/>
        <end position="412"/>
    </location>
</feature>
<feature type="transmembrane region" description="Helical" evidence="6">
    <location>
        <begin position="137"/>
        <end position="158"/>
    </location>
</feature>
<feature type="compositionally biased region" description="Low complexity" evidence="5">
    <location>
        <begin position="69"/>
        <end position="80"/>
    </location>
</feature>
<accession>A0A9D4P8C2</accession>
<evidence type="ECO:0000256" key="4">
    <source>
        <dbReference type="ARBA" id="ARBA00023136"/>
    </source>
</evidence>
<dbReference type="InterPro" id="IPR000620">
    <property type="entry name" value="EamA_dom"/>
</dbReference>
<proteinExistence type="predicted"/>
<protein>
    <submittedName>
        <fullName evidence="8">Eama-like protein 3</fullName>
    </submittedName>
</protein>
<feature type="domain" description="EamA" evidence="7">
    <location>
        <begin position="106"/>
        <end position="265"/>
    </location>
</feature>
<name>A0A9D4P8C2_DERFA</name>
<feature type="transmembrane region" description="Helical" evidence="6">
    <location>
        <begin position="91"/>
        <end position="117"/>
    </location>
</feature>
<evidence type="ECO:0000313" key="8">
    <source>
        <dbReference type="EMBL" id="KAH7646755.1"/>
    </source>
</evidence>
<feature type="domain" description="EamA" evidence="7">
    <location>
        <begin position="363"/>
        <end position="494"/>
    </location>
</feature>
<comment type="subcellular location">
    <subcellularLocation>
        <location evidence="1">Membrane</location>
        <topology evidence="1">Multi-pass membrane protein</topology>
    </subcellularLocation>
</comment>
<feature type="transmembrane region" description="Helical" evidence="6">
    <location>
        <begin position="224"/>
        <end position="242"/>
    </location>
</feature>
<dbReference type="Proteomes" id="UP000828236">
    <property type="component" value="Unassembled WGS sequence"/>
</dbReference>
<evidence type="ECO:0000259" key="7">
    <source>
        <dbReference type="Pfam" id="PF00892"/>
    </source>
</evidence>
<dbReference type="PANTHER" id="PTHR22911">
    <property type="entry name" value="ACYL-MALONYL CONDENSING ENZYME-RELATED"/>
    <property type="match status" value="1"/>
</dbReference>
<dbReference type="Pfam" id="PF00892">
    <property type="entry name" value="EamA"/>
    <property type="match status" value="2"/>
</dbReference>
<keyword evidence="2 6" id="KW-0812">Transmembrane</keyword>
<feature type="transmembrane region" description="Helical" evidence="6">
    <location>
        <begin position="424"/>
        <end position="445"/>
    </location>
</feature>
<dbReference type="SUPFAM" id="SSF103481">
    <property type="entry name" value="Multidrug resistance efflux transporter EmrE"/>
    <property type="match status" value="2"/>
</dbReference>
<feature type="transmembrane region" description="Helical" evidence="6">
    <location>
        <begin position="251"/>
        <end position="271"/>
    </location>
</feature>
<feature type="transmembrane region" description="Helical" evidence="6">
    <location>
        <begin position="197"/>
        <end position="218"/>
    </location>
</feature>
<evidence type="ECO:0000256" key="6">
    <source>
        <dbReference type="SAM" id="Phobius"/>
    </source>
</evidence>
<dbReference type="PANTHER" id="PTHR22911:SF6">
    <property type="entry name" value="SOLUTE CARRIER FAMILY 35 MEMBER G1"/>
    <property type="match status" value="1"/>
</dbReference>
<sequence>MHNILIKFIKRVKNFGDFDLKKQMKREKMDKFSQYDHYHYHHQINLNLNNNNNNNEINIKDLPPPPPTTTTTTTKTTPKSSSTSMFVIKNYFLSAIWCWLKQFHAIGIFFALCSVLFWSFNGLSYKLNPHLHALEILMISSLFVSITYLGFMFAFYGVRYRTKQTNNNHNNNWTKSSRIEPFDWSLLFGVPGERISLIMRCLCGTISLACFYSSYRYIPLGDATTIRFTSPVFIAIFAHFIVNEPFGLLQIVNALTTLIGVILIGRPSFIFGGKTLSLNREAELTFELNDTLPIWPIEKRDLLQHNRSSGFDHLNVISSLFTSDPLTLPEELNDVVTSTMSTQHLHSSTSTLSLINDWSSTLFGVFLSLIAAISISISMIFMRKIRKTPPPLVIFWFSLSNVILGAVGLWIIDEYRMPIGFECWLLIIMTTFCTGLDQFFITLALKMENAGAVAVIQALCVVLSFIFSILILHEPLYWTSALGGTFIFFSVLVLGFSKLLQETTYSGIKSTIFAINILHSNSKKFNLDDTYRKLSTTTLSTTSSSSQRSSNSFGDGMNNNNINNSNHCSSFRRYSQQSLHYHHHHHHQSFNEPYLLRVAPILGDKPPSSSSSSCGICIQNTDH</sequence>